<organism evidence="1 2">
    <name type="scientific">Naganishia friedmannii</name>
    <dbReference type="NCBI Taxonomy" id="89922"/>
    <lineage>
        <taxon>Eukaryota</taxon>
        <taxon>Fungi</taxon>
        <taxon>Dikarya</taxon>
        <taxon>Basidiomycota</taxon>
        <taxon>Agaricomycotina</taxon>
        <taxon>Tremellomycetes</taxon>
        <taxon>Filobasidiales</taxon>
        <taxon>Filobasidiaceae</taxon>
        <taxon>Naganishia</taxon>
    </lineage>
</organism>
<comment type="caution">
    <text evidence="1">The sequence shown here is derived from an EMBL/GenBank/DDBJ whole genome shotgun (WGS) entry which is preliminary data.</text>
</comment>
<proteinExistence type="predicted"/>
<dbReference type="Proteomes" id="UP001227268">
    <property type="component" value="Unassembled WGS sequence"/>
</dbReference>
<keyword evidence="2" id="KW-1185">Reference proteome</keyword>
<gene>
    <name evidence="1" type="ORF">QFC21_005196</name>
</gene>
<reference evidence="1" key="1">
    <citation type="submission" date="2023-04" db="EMBL/GenBank/DDBJ databases">
        <title>Draft Genome sequencing of Naganishia species isolated from polar environments using Oxford Nanopore Technology.</title>
        <authorList>
            <person name="Leo P."/>
            <person name="Venkateswaran K."/>
        </authorList>
    </citation>
    <scope>NUCLEOTIDE SEQUENCE</scope>
    <source>
        <strain evidence="1">MNA-CCFEE 5423</strain>
    </source>
</reference>
<protein>
    <submittedName>
        <fullName evidence="1">Uncharacterized protein</fullName>
    </submittedName>
</protein>
<sequence length="454" mass="49419">MSMKRLKKREGQLSRHYPPVSTTSLTPGNSINTTNINAAIHPNNPIHARRGSVWGRGGRRGYRGIASVFRGGVVMKTGRLATQYGSRSDNARRSSGNKVCSNHTLLKNPGRSASRAKSISRNGRYIAGRASEKKQSKALRTPREESTQTTFDDETVQARSTEAIGPLDRNNFSAAWETTSDARRKDCLGQGAASGPQTSDTVCAAIPAFVNTRDGEGCEARTGHPISSSEPLMQVDEMLVDDTSLTSLQSGDYQASGSSRTGLQGRSAQQHIKGSQAGLSNLSQPGENAPSRHQVASEDKCSPDSTDGAQLLVRWQTQEPGREVMLVTPQRDVLANTWKKAETVTSAGAKAPPHSTAPDSLEEAEILYPAAVAPSPPLKERTSQAQQDESSIETSELASYFEKCRRWYHIRGKTTDPVERAIVQERMDKPAEQAERFMSRQSTLQESTPPSNER</sequence>
<dbReference type="EMBL" id="JASBWT010000019">
    <property type="protein sequence ID" value="KAJ9096374.1"/>
    <property type="molecule type" value="Genomic_DNA"/>
</dbReference>
<accession>A0ACC2VBL4</accession>
<name>A0ACC2VBL4_9TREE</name>
<evidence type="ECO:0000313" key="2">
    <source>
        <dbReference type="Proteomes" id="UP001227268"/>
    </source>
</evidence>
<evidence type="ECO:0000313" key="1">
    <source>
        <dbReference type="EMBL" id="KAJ9096374.1"/>
    </source>
</evidence>